<protein>
    <submittedName>
        <fullName evidence="2">Uncharacterized protein</fullName>
    </submittedName>
</protein>
<dbReference type="Proteomes" id="UP000095454">
    <property type="component" value="Unassembled WGS sequence"/>
</dbReference>
<sequence>MGINWRVRTKPLAFWLGIAGAAATPVLAYLGLGYEAIPRAWAARGATDPARHPERTQVRRGRPPTGEHVAVVAPLGA</sequence>
<name>A0A174MG40_9ACTN</name>
<dbReference type="InterPro" id="IPR006485">
    <property type="entry name" value="Phage-like_holin"/>
</dbReference>
<evidence type="ECO:0000313" key="3">
    <source>
        <dbReference type="Proteomes" id="UP000095454"/>
    </source>
</evidence>
<gene>
    <name evidence="2" type="ORF">ERS852514_01729</name>
</gene>
<dbReference type="AlphaFoldDB" id="A0A174MG40"/>
<organism evidence="2 3">
    <name type="scientific">Collinsella aerofaciens</name>
    <dbReference type="NCBI Taxonomy" id="74426"/>
    <lineage>
        <taxon>Bacteria</taxon>
        <taxon>Bacillati</taxon>
        <taxon>Actinomycetota</taxon>
        <taxon>Coriobacteriia</taxon>
        <taxon>Coriobacteriales</taxon>
        <taxon>Coriobacteriaceae</taxon>
        <taxon>Collinsella</taxon>
    </lineage>
</organism>
<reference evidence="2 3" key="1">
    <citation type="submission" date="2015-09" db="EMBL/GenBank/DDBJ databases">
        <authorList>
            <consortium name="Pathogen Informatics"/>
        </authorList>
    </citation>
    <scope>NUCLEOTIDE SEQUENCE [LARGE SCALE GENOMIC DNA]</scope>
    <source>
        <strain evidence="2 3">2789STDY5834902</strain>
    </source>
</reference>
<dbReference type="EMBL" id="CZAQ01000038">
    <property type="protein sequence ID" value="CUP33150.1"/>
    <property type="molecule type" value="Genomic_DNA"/>
</dbReference>
<evidence type="ECO:0000313" key="2">
    <source>
        <dbReference type="EMBL" id="CUP33150.1"/>
    </source>
</evidence>
<dbReference type="Pfam" id="PF04531">
    <property type="entry name" value="Phage_holin_1"/>
    <property type="match status" value="1"/>
</dbReference>
<accession>A0A174MG40</accession>
<feature type="region of interest" description="Disordered" evidence="1">
    <location>
        <begin position="44"/>
        <end position="66"/>
    </location>
</feature>
<dbReference type="RefSeq" id="WP_055252477.1">
    <property type="nucleotide sequence ID" value="NZ_CABIXX010000038.1"/>
</dbReference>
<evidence type="ECO:0000256" key="1">
    <source>
        <dbReference type="SAM" id="MobiDB-lite"/>
    </source>
</evidence>
<proteinExistence type="predicted"/>